<dbReference type="AlphaFoldDB" id="A0AAD4GB97"/>
<dbReference type="Pfam" id="PF13391">
    <property type="entry name" value="HNH_2"/>
    <property type="match status" value="1"/>
</dbReference>
<feature type="compositionally biased region" description="Basic and acidic residues" evidence="1">
    <location>
        <begin position="299"/>
        <end position="320"/>
    </location>
</feature>
<dbReference type="EMBL" id="WHUW01000030">
    <property type="protein sequence ID" value="KAF8434164.1"/>
    <property type="molecule type" value="Genomic_DNA"/>
</dbReference>
<evidence type="ECO:0000313" key="4">
    <source>
        <dbReference type="Proteomes" id="UP001194468"/>
    </source>
</evidence>
<evidence type="ECO:0000256" key="1">
    <source>
        <dbReference type="SAM" id="MobiDB-lite"/>
    </source>
</evidence>
<sequence length="466" mass="53514">MLNPRVPLPSNRSRPCHGRSKTARSQPSTLEEGIGKLELGDDIPSQARQLSPEYDPAAKRRESEGIVINTTPRGRRTSTIRTEQREGALKADPHDGRCLITNRPKPVELCHLVARATDHETLTKLEYVWEEGYLQLNVDSKRNLLHLQADWHRLFDKSEWVLIPEGKVIRELREIYLEEKCKTRDLAKLFVNKRYRYYVLPSPTLKEPICRFPDVNEDNHKTLFPPFANLGLLESYILPQFDIKSRHFSAMLAFLGDIIDASDAIQVLHGIQLLHEAWTEVDVPADYRNVIGISKRARPPSEGRQDDRSQHDPPPKREGLRSAIRSQGQGSQGAVDRYAGGQQRAIRPFRPTEEDDSSSITDDTVVEDDTDWIEYIHKWQNESDSAAWKWESGELNGSYDEQLAAYIEEHARTPPSPGIWNSWKPTWGSPSRDPNFSDRSRFSSNDWAVFKNDVYLTRLEYPQVDL</sequence>
<feature type="region of interest" description="Disordered" evidence="1">
    <location>
        <begin position="1"/>
        <end position="64"/>
    </location>
</feature>
<gene>
    <name evidence="3" type="ORF">L210DRAFT_3506794</name>
</gene>
<dbReference type="InterPro" id="IPR003615">
    <property type="entry name" value="HNH_nuc"/>
</dbReference>
<name>A0AAD4GB97_BOLED</name>
<keyword evidence="4" id="KW-1185">Reference proteome</keyword>
<organism evidence="3 4">
    <name type="scientific">Boletus edulis BED1</name>
    <dbReference type="NCBI Taxonomy" id="1328754"/>
    <lineage>
        <taxon>Eukaryota</taxon>
        <taxon>Fungi</taxon>
        <taxon>Dikarya</taxon>
        <taxon>Basidiomycota</taxon>
        <taxon>Agaricomycotina</taxon>
        <taxon>Agaricomycetes</taxon>
        <taxon>Agaricomycetidae</taxon>
        <taxon>Boletales</taxon>
        <taxon>Boletineae</taxon>
        <taxon>Boletaceae</taxon>
        <taxon>Boletoideae</taxon>
        <taxon>Boletus</taxon>
    </lineage>
</organism>
<accession>A0AAD4GB97</accession>
<feature type="domain" description="HNH nuclease" evidence="2">
    <location>
        <begin position="98"/>
        <end position="161"/>
    </location>
</feature>
<evidence type="ECO:0000259" key="2">
    <source>
        <dbReference type="Pfam" id="PF13391"/>
    </source>
</evidence>
<proteinExistence type="predicted"/>
<protein>
    <recommendedName>
        <fullName evidence="2">HNH nuclease domain-containing protein</fullName>
    </recommendedName>
</protein>
<feature type="region of interest" description="Disordered" evidence="1">
    <location>
        <begin position="294"/>
        <end position="363"/>
    </location>
</feature>
<reference evidence="3" key="1">
    <citation type="submission" date="2019-10" db="EMBL/GenBank/DDBJ databases">
        <authorList>
            <consortium name="DOE Joint Genome Institute"/>
            <person name="Kuo A."/>
            <person name="Miyauchi S."/>
            <person name="Kiss E."/>
            <person name="Drula E."/>
            <person name="Kohler A."/>
            <person name="Sanchez-Garcia M."/>
            <person name="Andreopoulos B."/>
            <person name="Barry K.W."/>
            <person name="Bonito G."/>
            <person name="Buee M."/>
            <person name="Carver A."/>
            <person name="Chen C."/>
            <person name="Cichocki N."/>
            <person name="Clum A."/>
            <person name="Culley D."/>
            <person name="Crous P.W."/>
            <person name="Fauchery L."/>
            <person name="Girlanda M."/>
            <person name="Hayes R."/>
            <person name="Keri Z."/>
            <person name="LaButti K."/>
            <person name="Lipzen A."/>
            <person name="Lombard V."/>
            <person name="Magnuson J."/>
            <person name="Maillard F."/>
            <person name="Morin E."/>
            <person name="Murat C."/>
            <person name="Nolan M."/>
            <person name="Ohm R."/>
            <person name="Pangilinan J."/>
            <person name="Pereira M."/>
            <person name="Perotto S."/>
            <person name="Peter M."/>
            <person name="Riley R."/>
            <person name="Sitrit Y."/>
            <person name="Stielow B."/>
            <person name="Szollosi G."/>
            <person name="Zifcakova L."/>
            <person name="Stursova M."/>
            <person name="Spatafora J.W."/>
            <person name="Tedersoo L."/>
            <person name="Vaario L.-M."/>
            <person name="Yamada A."/>
            <person name="Yan M."/>
            <person name="Wang P."/>
            <person name="Xu J."/>
            <person name="Bruns T."/>
            <person name="Baldrian P."/>
            <person name="Vilgalys R."/>
            <person name="Henrissat B."/>
            <person name="Grigoriev I.V."/>
            <person name="Hibbett D."/>
            <person name="Nagy L.G."/>
            <person name="Martin F.M."/>
        </authorList>
    </citation>
    <scope>NUCLEOTIDE SEQUENCE</scope>
    <source>
        <strain evidence="3">BED1</strain>
    </source>
</reference>
<reference evidence="3" key="2">
    <citation type="journal article" date="2020" name="Nat. Commun.">
        <title>Large-scale genome sequencing of mycorrhizal fungi provides insights into the early evolution of symbiotic traits.</title>
        <authorList>
            <person name="Miyauchi S."/>
            <person name="Kiss E."/>
            <person name="Kuo A."/>
            <person name="Drula E."/>
            <person name="Kohler A."/>
            <person name="Sanchez-Garcia M."/>
            <person name="Morin E."/>
            <person name="Andreopoulos B."/>
            <person name="Barry K.W."/>
            <person name="Bonito G."/>
            <person name="Buee M."/>
            <person name="Carver A."/>
            <person name="Chen C."/>
            <person name="Cichocki N."/>
            <person name="Clum A."/>
            <person name="Culley D."/>
            <person name="Crous P.W."/>
            <person name="Fauchery L."/>
            <person name="Girlanda M."/>
            <person name="Hayes R.D."/>
            <person name="Keri Z."/>
            <person name="LaButti K."/>
            <person name="Lipzen A."/>
            <person name="Lombard V."/>
            <person name="Magnuson J."/>
            <person name="Maillard F."/>
            <person name="Murat C."/>
            <person name="Nolan M."/>
            <person name="Ohm R.A."/>
            <person name="Pangilinan J."/>
            <person name="Pereira M.F."/>
            <person name="Perotto S."/>
            <person name="Peter M."/>
            <person name="Pfister S."/>
            <person name="Riley R."/>
            <person name="Sitrit Y."/>
            <person name="Stielow J.B."/>
            <person name="Szollosi G."/>
            <person name="Zifcakova L."/>
            <person name="Stursova M."/>
            <person name="Spatafora J.W."/>
            <person name="Tedersoo L."/>
            <person name="Vaario L.M."/>
            <person name="Yamada A."/>
            <person name="Yan M."/>
            <person name="Wang P."/>
            <person name="Xu J."/>
            <person name="Bruns T."/>
            <person name="Baldrian P."/>
            <person name="Vilgalys R."/>
            <person name="Dunand C."/>
            <person name="Henrissat B."/>
            <person name="Grigoriev I.V."/>
            <person name="Hibbett D."/>
            <person name="Nagy L.G."/>
            <person name="Martin F.M."/>
        </authorList>
    </citation>
    <scope>NUCLEOTIDE SEQUENCE</scope>
    <source>
        <strain evidence="3">BED1</strain>
    </source>
</reference>
<dbReference type="Proteomes" id="UP001194468">
    <property type="component" value="Unassembled WGS sequence"/>
</dbReference>
<comment type="caution">
    <text evidence="3">The sequence shown here is derived from an EMBL/GenBank/DDBJ whole genome shotgun (WGS) entry which is preliminary data.</text>
</comment>
<evidence type="ECO:0000313" key="3">
    <source>
        <dbReference type="EMBL" id="KAF8434164.1"/>
    </source>
</evidence>